<protein>
    <submittedName>
        <fullName evidence="1">Uncharacterized protein</fullName>
    </submittedName>
</protein>
<comment type="caution">
    <text evidence="1">The sequence shown here is derived from an EMBL/GenBank/DDBJ whole genome shotgun (WGS) entry which is preliminary data.</text>
</comment>
<gene>
    <name evidence="1" type="ORF">DRP53_10470</name>
</gene>
<accession>A0A660SCR6</accession>
<evidence type="ECO:0000313" key="2">
    <source>
        <dbReference type="Proteomes" id="UP000268469"/>
    </source>
</evidence>
<dbReference type="AlphaFoldDB" id="A0A660SCR6"/>
<feature type="non-terminal residue" evidence="1">
    <location>
        <position position="66"/>
    </location>
</feature>
<dbReference type="EMBL" id="QNBE01000148">
    <property type="protein sequence ID" value="RKX68579.1"/>
    <property type="molecule type" value="Genomic_DNA"/>
</dbReference>
<proteinExistence type="predicted"/>
<name>A0A660SCR6_UNCW3</name>
<dbReference type="Proteomes" id="UP000268469">
    <property type="component" value="Unassembled WGS sequence"/>
</dbReference>
<organism evidence="1 2">
    <name type="scientific">candidate division WOR-3 bacterium</name>
    <dbReference type="NCBI Taxonomy" id="2052148"/>
    <lineage>
        <taxon>Bacteria</taxon>
        <taxon>Bacteria division WOR-3</taxon>
    </lineage>
</organism>
<sequence>MRVTPDCDTIRSLIICQRYSVQTQPDLIFNGQNYLVVWSDRRFTGSYYWVVAARVTPQGSVLDTGN</sequence>
<evidence type="ECO:0000313" key="1">
    <source>
        <dbReference type="EMBL" id="RKX68579.1"/>
    </source>
</evidence>
<reference evidence="1 2" key="1">
    <citation type="submission" date="2018-06" db="EMBL/GenBank/DDBJ databases">
        <title>Extensive metabolic versatility and redundancy in microbially diverse, dynamic hydrothermal sediments.</title>
        <authorList>
            <person name="Dombrowski N."/>
            <person name="Teske A."/>
            <person name="Baker B.J."/>
        </authorList>
    </citation>
    <scope>NUCLEOTIDE SEQUENCE [LARGE SCALE GENOMIC DNA]</scope>
    <source>
        <strain evidence="1">B36_G15</strain>
    </source>
</reference>